<dbReference type="InterPro" id="IPR003501">
    <property type="entry name" value="PTS_EIIB_2/3"/>
</dbReference>
<dbReference type="Proteomes" id="UP000635828">
    <property type="component" value="Unassembled WGS sequence"/>
</dbReference>
<evidence type="ECO:0000259" key="2">
    <source>
        <dbReference type="Pfam" id="PF02302"/>
    </source>
</evidence>
<feature type="domain" description="Phosphotransferase system EIIB component type 2/3" evidence="2">
    <location>
        <begin position="4"/>
        <end position="88"/>
    </location>
</feature>
<comment type="caution">
    <text evidence="3">The sequence shown here is derived from an EMBL/GenBank/DDBJ whole genome shotgun (WGS) entry which is preliminary data.</text>
</comment>
<proteinExistence type="predicted"/>
<dbReference type="GeneID" id="69468630"/>
<keyword evidence="3" id="KW-0762">Sugar transport</keyword>
<dbReference type="InterPro" id="IPR036095">
    <property type="entry name" value="PTS_EIIB-like_sf"/>
</dbReference>
<dbReference type="Gene3D" id="3.40.50.2300">
    <property type="match status" value="1"/>
</dbReference>
<sequence>MKTIVVACGGGVATSQTCAVKLADLLEKNGISPSEFRIEAININSMPQYEKVADIYVSICGEGEKEFDLPTFNGVPFITGMGAEEELQKILEEFRK</sequence>
<evidence type="ECO:0000313" key="3">
    <source>
        <dbReference type="EMBL" id="MBC5676426.1"/>
    </source>
</evidence>
<accession>A0ABR7FPS9</accession>
<dbReference type="Pfam" id="PF02302">
    <property type="entry name" value="PTS_IIB"/>
    <property type="match status" value="1"/>
</dbReference>
<dbReference type="EMBL" id="JACOOS010000002">
    <property type="protein sequence ID" value="MBC5676426.1"/>
    <property type="molecule type" value="Genomic_DNA"/>
</dbReference>
<evidence type="ECO:0000313" key="4">
    <source>
        <dbReference type="Proteomes" id="UP000635828"/>
    </source>
</evidence>
<reference evidence="3 4" key="1">
    <citation type="submission" date="2020-08" db="EMBL/GenBank/DDBJ databases">
        <title>Genome public.</title>
        <authorList>
            <person name="Liu C."/>
            <person name="Sun Q."/>
        </authorList>
    </citation>
    <scope>NUCLEOTIDE SEQUENCE [LARGE SCALE GENOMIC DNA]</scope>
    <source>
        <strain evidence="3 4">NSJ-7</strain>
    </source>
</reference>
<organism evidence="3 4">
    <name type="scientific">Anaerostipes hominis</name>
    <name type="common">ex Liu et al. 2021</name>
    <dbReference type="NCBI Taxonomy" id="2763018"/>
    <lineage>
        <taxon>Bacteria</taxon>
        <taxon>Bacillati</taxon>
        <taxon>Bacillota</taxon>
        <taxon>Clostridia</taxon>
        <taxon>Lachnospirales</taxon>
        <taxon>Lachnospiraceae</taxon>
        <taxon>Anaerostipes</taxon>
    </lineage>
</organism>
<keyword evidence="4" id="KW-1185">Reference proteome</keyword>
<dbReference type="SUPFAM" id="SSF52794">
    <property type="entry name" value="PTS system IIB component-like"/>
    <property type="match status" value="1"/>
</dbReference>
<dbReference type="CDD" id="cd05566">
    <property type="entry name" value="PTS_IIB_galactitol"/>
    <property type="match status" value="1"/>
</dbReference>
<dbReference type="RefSeq" id="WP_009290583.1">
    <property type="nucleotide sequence ID" value="NZ_JACOOS010000002.1"/>
</dbReference>
<gene>
    <name evidence="3" type="ORF">H8S22_02000</name>
</gene>
<keyword evidence="1" id="KW-0808">Transferase</keyword>
<keyword evidence="3" id="KW-0813">Transport</keyword>
<protein>
    <submittedName>
        <fullName evidence="3">PTS sugar transporter subunit IIB</fullName>
    </submittedName>
</protein>
<evidence type="ECO:0000256" key="1">
    <source>
        <dbReference type="ARBA" id="ARBA00022679"/>
    </source>
</evidence>
<name>A0ABR7FPS9_9FIRM</name>